<proteinExistence type="predicted"/>
<name>A0A383EBY9_9ZZZZ</name>
<reference evidence="1" key="1">
    <citation type="submission" date="2018-05" db="EMBL/GenBank/DDBJ databases">
        <authorList>
            <person name="Lanie J.A."/>
            <person name="Ng W.-L."/>
            <person name="Kazmierczak K.M."/>
            <person name="Andrzejewski T.M."/>
            <person name="Davidsen T.M."/>
            <person name="Wayne K.J."/>
            <person name="Tettelin H."/>
            <person name="Glass J.I."/>
            <person name="Rusch D."/>
            <person name="Podicherti R."/>
            <person name="Tsui H.-C.T."/>
            <person name="Winkler M.E."/>
        </authorList>
    </citation>
    <scope>NUCLEOTIDE SEQUENCE</scope>
</reference>
<accession>A0A383EBY9</accession>
<protein>
    <submittedName>
        <fullName evidence="1">Uncharacterized protein</fullName>
    </submittedName>
</protein>
<feature type="non-terminal residue" evidence="1">
    <location>
        <position position="58"/>
    </location>
</feature>
<dbReference type="AlphaFoldDB" id="A0A383EBY9"/>
<evidence type="ECO:0000313" key="1">
    <source>
        <dbReference type="EMBL" id="SVE54357.1"/>
    </source>
</evidence>
<gene>
    <name evidence="1" type="ORF">METZ01_LOCUS507211</name>
</gene>
<organism evidence="1">
    <name type="scientific">marine metagenome</name>
    <dbReference type="NCBI Taxonomy" id="408172"/>
    <lineage>
        <taxon>unclassified sequences</taxon>
        <taxon>metagenomes</taxon>
        <taxon>ecological metagenomes</taxon>
    </lineage>
</organism>
<dbReference type="EMBL" id="UINC01224645">
    <property type="protein sequence ID" value="SVE54357.1"/>
    <property type="molecule type" value="Genomic_DNA"/>
</dbReference>
<sequence length="58" mass="6432">MNKSANQLYRTTFLERLIDSLLRPLPTEVSVQVSDLRGGEFSCHLVRTPAPCSSNAVL</sequence>